<dbReference type="RefSeq" id="WP_245118876.1">
    <property type="nucleotide sequence ID" value="NZ_CP095061.1"/>
</dbReference>
<proteinExistence type="predicted"/>
<dbReference type="EMBL" id="CP095061">
    <property type="protein sequence ID" value="UOQ64866.1"/>
    <property type="molecule type" value="Genomic_DNA"/>
</dbReference>
<evidence type="ECO:0000313" key="2">
    <source>
        <dbReference type="Proteomes" id="UP000830401"/>
    </source>
</evidence>
<reference evidence="1" key="1">
    <citation type="submission" date="2022-04" db="EMBL/GenBank/DDBJ databases">
        <title>Hymenobacter sp. isolated from the air.</title>
        <authorList>
            <person name="Won M."/>
            <person name="Lee C.-M."/>
            <person name="Woen H.-Y."/>
            <person name="Kwon S.-W."/>
        </authorList>
    </citation>
    <scope>NUCLEOTIDE SEQUENCE</scope>
    <source>
        <strain evidence="1">5420S-77</strain>
    </source>
</reference>
<sequence length="108" mass="11941">MANLQEFFTPFGRGTYSYNIPPHIACAEKIDLIAQFKRHHPQQANKNRFLLGICSNPGPSGAPQVELALNEVDDNGTVVHKIAQMIIYFQPGAPCFDAACLEAQRQQA</sequence>
<evidence type="ECO:0000313" key="1">
    <source>
        <dbReference type="EMBL" id="UOQ64866.1"/>
    </source>
</evidence>
<keyword evidence="2" id="KW-1185">Reference proteome</keyword>
<gene>
    <name evidence="1" type="ORF">MUN86_14985</name>
</gene>
<dbReference type="Proteomes" id="UP000830401">
    <property type="component" value="Chromosome"/>
</dbReference>
<protein>
    <submittedName>
        <fullName evidence="1">Uncharacterized protein</fullName>
    </submittedName>
</protein>
<name>A0ABY4G213_9BACT</name>
<accession>A0ABY4G213</accession>
<organism evidence="1 2">
    <name type="scientific">Hymenobacter volaticus</name>
    <dbReference type="NCBI Taxonomy" id="2932254"/>
    <lineage>
        <taxon>Bacteria</taxon>
        <taxon>Pseudomonadati</taxon>
        <taxon>Bacteroidota</taxon>
        <taxon>Cytophagia</taxon>
        <taxon>Cytophagales</taxon>
        <taxon>Hymenobacteraceae</taxon>
        <taxon>Hymenobacter</taxon>
    </lineage>
</organism>